<name>A0A409WR29_9AGAR</name>
<evidence type="ECO:0000259" key="3">
    <source>
        <dbReference type="SMART" id="SM00530"/>
    </source>
</evidence>
<dbReference type="OrthoDB" id="3226546at2759"/>
<dbReference type="Pfam" id="PF13560">
    <property type="entry name" value="HTH_31"/>
    <property type="match status" value="1"/>
</dbReference>
<evidence type="ECO:0000313" key="5">
    <source>
        <dbReference type="Proteomes" id="UP000284842"/>
    </source>
</evidence>
<dbReference type="InParanoid" id="A0A409WR29"/>
<dbReference type="AlphaFoldDB" id="A0A409WR29"/>
<comment type="caution">
    <text evidence="4">The sequence shown here is derived from an EMBL/GenBank/DDBJ whole genome shotgun (WGS) entry which is preliminary data.</text>
</comment>
<comment type="similarity">
    <text evidence="1">Belongs to the MBF1 family.</text>
</comment>
<dbReference type="SMART" id="SM00530">
    <property type="entry name" value="HTH_XRE"/>
    <property type="match status" value="1"/>
</dbReference>
<gene>
    <name evidence="4" type="ORF">CVT24_012871</name>
</gene>
<protein>
    <recommendedName>
        <fullName evidence="3">HTH cro/C1-type domain-containing protein</fullName>
    </recommendedName>
</protein>
<dbReference type="Proteomes" id="UP000284842">
    <property type="component" value="Unassembled WGS sequence"/>
</dbReference>
<accession>A0A409WR29</accession>
<organism evidence="4 5">
    <name type="scientific">Panaeolus cyanescens</name>
    <dbReference type="NCBI Taxonomy" id="181874"/>
    <lineage>
        <taxon>Eukaryota</taxon>
        <taxon>Fungi</taxon>
        <taxon>Dikarya</taxon>
        <taxon>Basidiomycota</taxon>
        <taxon>Agaricomycotina</taxon>
        <taxon>Agaricomycetes</taxon>
        <taxon>Agaricomycetidae</taxon>
        <taxon>Agaricales</taxon>
        <taxon>Agaricineae</taxon>
        <taxon>Galeropsidaceae</taxon>
        <taxon>Panaeolus</taxon>
    </lineage>
</organism>
<dbReference type="InterPro" id="IPR001387">
    <property type="entry name" value="Cro/C1-type_HTH"/>
</dbReference>
<sequence length="72" mass="7300">MAPSDPRCTAVAAAKAKSGLSYAQIASKIGKTEQEVTDICTGASRPNDADFKALADALGITGPLPTDANHKA</sequence>
<dbReference type="InterPro" id="IPR010982">
    <property type="entry name" value="Lambda_DNA-bd_dom_sf"/>
</dbReference>
<feature type="domain" description="HTH cro/C1-type" evidence="3">
    <location>
        <begin position="10"/>
        <end position="65"/>
    </location>
</feature>
<evidence type="ECO:0000313" key="4">
    <source>
        <dbReference type="EMBL" id="PPQ80939.1"/>
    </source>
</evidence>
<dbReference type="EMBL" id="NHTK01005327">
    <property type="protein sequence ID" value="PPQ80939.1"/>
    <property type="molecule type" value="Genomic_DNA"/>
</dbReference>
<dbReference type="SUPFAM" id="SSF47413">
    <property type="entry name" value="lambda repressor-like DNA-binding domains"/>
    <property type="match status" value="1"/>
</dbReference>
<evidence type="ECO:0000256" key="1">
    <source>
        <dbReference type="ARBA" id="ARBA00009802"/>
    </source>
</evidence>
<keyword evidence="5" id="KW-1185">Reference proteome</keyword>
<reference evidence="4 5" key="1">
    <citation type="journal article" date="2018" name="Evol. Lett.">
        <title>Horizontal gene cluster transfer increased hallucinogenic mushroom diversity.</title>
        <authorList>
            <person name="Reynolds H.T."/>
            <person name="Vijayakumar V."/>
            <person name="Gluck-Thaler E."/>
            <person name="Korotkin H.B."/>
            <person name="Matheny P.B."/>
            <person name="Slot J.C."/>
        </authorList>
    </citation>
    <scope>NUCLEOTIDE SEQUENCE [LARGE SCALE GENOMIC DNA]</scope>
    <source>
        <strain evidence="4 5">2629</strain>
    </source>
</reference>
<dbReference type="Gene3D" id="1.10.260.40">
    <property type="entry name" value="lambda repressor-like DNA-binding domains"/>
    <property type="match status" value="1"/>
</dbReference>
<dbReference type="CDD" id="cd00093">
    <property type="entry name" value="HTH_XRE"/>
    <property type="match status" value="1"/>
</dbReference>
<proteinExistence type="inferred from homology"/>
<dbReference type="GO" id="GO:0003677">
    <property type="term" value="F:DNA binding"/>
    <property type="evidence" value="ECO:0007669"/>
    <property type="project" value="InterPro"/>
</dbReference>
<comment type="function">
    <text evidence="2">Transcriptional coactivator that stimulates GCN4-dependent transcriptional activity by bridging the DNA-binding region of GCN4 and TBP (SPT15), thereby recruiting TBP to GCN4-bound promoters. Involved in induction of the ribosome quality control (RQC) pathway; a pathway that degrades nascent peptide chains during problematic translation. Required to prevent stalled ribosomes from frameshifting.</text>
</comment>
<evidence type="ECO:0000256" key="2">
    <source>
        <dbReference type="ARBA" id="ARBA00035107"/>
    </source>
</evidence>